<sequence>MIIGDIKYSALHSLRGKWGQAFWVSIILAFFFYLIPTGIEIYISGGFWKWLEQDHVPVKADMINSVITLFLFPITAASYWYYLSLARNEHWKTSQLFSVYTTSMAWKLIWTSVLTVVFSLLWGLLLIIPGIVKGTGYSQAYLLLKDHPEFTALQAIRESQERMKEFKMDFFLLNLSFLGWGLLCILSFGIGFLWLVPYMGVANAHFYQKHIHSPEHEAN</sequence>
<dbReference type="PANTHER" id="PTHR40076:SF1">
    <property type="entry name" value="MEMBRANE PROTEIN"/>
    <property type="match status" value="1"/>
</dbReference>
<gene>
    <name evidence="2" type="ORF">EV146_104348</name>
</gene>
<feature type="transmembrane region" description="Helical" evidence="1">
    <location>
        <begin position="171"/>
        <end position="196"/>
    </location>
</feature>
<reference evidence="2 3" key="1">
    <citation type="journal article" date="2015" name="Stand. Genomic Sci.">
        <title>Genomic Encyclopedia of Bacterial and Archaeal Type Strains, Phase III: the genomes of soil and plant-associated and newly described type strains.</title>
        <authorList>
            <person name="Whitman W.B."/>
            <person name="Woyke T."/>
            <person name="Klenk H.P."/>
            <person name="Zhou Y."/>
            <person name="Lilburn T.G."/>
            <person name="Beck B.J."/>
            <person name="De Vos P."/>
            <person name="Vandamme P."/>
            <person name="Eisen J.A."/>
            <person name="Garrity G."/>
            <person name="Hugenholtz P."/>
            <person name="Kyrpides N.C."/>
        </authorList>
    </citation>
    <scope>NUCLEOTIDE SEQUENCE [LARGE SCALE GENOMIC DNA]</scope>
    <source>
        <strain evidence="2 3">CV53</strain>
    </source>
</reference>
<feature type="transmembrane region" description="Helical" evidence="1">
    <location>
        <begin position="104"/>
        <end position="128"/>
    </location>
</feature>
<keyword evidence="1" id="KW-0472">Membrane</keyword>
<dbReference type="Proteomes" id="UP000295689">
    <property type="component" value="Unassembled WGS sequence"/>
</dbReference>
<evidence type="ECO:0000313" key="3">
    <source>
        <dbReference type="Proteomes" id="UP000295689"/>
    </source>
</evidence>
<evidence type="ECO:0000313" key="2">
    <source>
        <dbReference type="EMBL" id="TCN26238.1"/>
    </source>
</evidence>
<protein>
    <submittedName>
        <fullName evidence="2">Putative membrane protein</fullName>
    </submittedName>
</protein>
<dbReference type="Pfam" id="PF06161">
    <property type="entry name" value="DUF975"/>
    <property type="match status" value="1"/>
</dbReference>
<keyword evidence="1" id="KW-1133">Transmembrane helix</keyword>
<dbReference type="AlphaFoldDB" id="A0A4R2BGQ9"/>
<dbReference type="PANTHER" id="PTHR40076">
    <property type="entry name" value="MEMBRANE PROTEIN-RELATED"/>
    <property type="match status" value="1"/>
</dbReference>
<accession>A0A4R2BGQ9</accession>
<evidence type="ECO:0000256" key="1">
    <source>
        <dbReference type="SAM" id="Phobius"/>
    </source>
</evidence>
<dbReference type="EMBL" id="SLVV01000004">
    <property type="protein sequence ID" value="TCN26238.1"/>
    <property type="molecule type" value="Genomic_DNA"/>
</dbReference>
<feature type="transmembrane region" description="Helical" evidence="1">
    <location>
        <begin position="63"/>
        <end position="83"/>
    </location>
</feature>
<name>A0A4R2BGQ9_9BACI</name>
<comment type="caution">
    <text evidence="2">The sequence shown here is derived from an EMBL/GenBank/DDBJ whole genome shotgun (WGS) entry which is preliminary data.</text>
</comment>
<keyword evidence="3" id="KW-1185">Reference proteome</keyword>
<keyword evidence="1" id="KW-0812">Transmembrane</keyword>
<dbReference type="InterPro" id="IPR010380">
    <property type="entry name" value="DUF975"/>
</dbReference>
<organism evidence="2 3">
    <name type="scientific">Mesobacillus foraminis</name>
    <dbReference type="NCBI Taxonomy" id="279826"/>
    <lineage>
        <taxon>Bacteria</taxon>
        <taxon>Bacillati</taxon>
        <taxon>Bacillota</taxon>
        <taxon>Bacilli</taxon>
        <taxon>Bacillales</taxon>
        <taxon>Bacillaceae</taxon>
        <taxon>Mesobacillus</taxon>
    </lineage>
</organism>
<proteinExistence type="predicted"/>
<dbReference type="RefSeq" id="WP_132004589.1">
    <property type="nucleotide sequence ID" value="NZ_JABUHM010000015.1"/>
</dbReference>
<feature type="transmembrane region" description="Helical" evidence="1">
    <location>
        <begin position="21"/>
        <end position="43"/>
    </location>
</feature>